<reference evidence="7" key="1">
    <citation type="journal article" date="2021" name="Nat. Commun.">
        <title>Genomic analyses provide insights into spinach domestication and the genetic basis of agronomic traits.</title>
        <authorList>
            <person name="Cai X."/>
            <person name="Sun X."/>
            <person name="Xu C."/>
            <person name="Sun H."/>
            <person name="Wang X."/>
            <person name="Ge C."/>
            <person name="Zhang Z."/>
            <person name="Wang Q."/>
            <person name="Fei Z."/>
            <person name="Jiao C."/>
            <person name="Wang Q."/>
        </authorList>
    </citation>
    <scope>NUCLEOTIDE SEQUENCE [LARGE SCALE GENOMIC DNA]</scope>
    <source>
        <strain evidence="7">cv. Varoflay</strain>
    </source>
</reference>
<dbReference type="GeneID" id="130471857"/>
<evidence type="ECO:0000313" key="7">
    <source>
        <dbReference type="Proteomes" id="UP000813463"/>
    </source>
</evidence>
<dbReference type="SMART" id="SM00614">
    <property type="entry name" value="ZnF_BED"/>
    <property type="match status" value="1"/>
</dbReference>
<evidence type="ECO:0000256" key="5">
    <source>
        <dbReference type="SAM" id="MobiDB-lite"/>
    </source>
</evidence>
<feature type="compositionally biased region" description="Low complexity" evidence="5">
    <location>
        <begin position="71"/>
        <end position="83"/>
    </location>
</feature>
<evidence type="ECO:0000256" key="1">
    <source>
        <dbReference type="ARBA" id="ARBA00022723"/>
    </source>
</evidence>
<accession>A0ABM3RRB9</accession>
<gene>
    <name evidence="8" type="primary">LOC130471857</name>
</gene>
<keyword evidence="7" id="KW-1185">Reference proteome</keyword>
<name>A0ABM3RRB9_SPIOL</name>
<evidence type="ECO:0000313" key="8">
    <source>
        <dbReference type="RefSeq" id="XP_056698166.1"/>
    </source>
</evidence>
<evidence type="ECO:0000259" key="6">
    <source>
        <dbReference type="PROSITE" id="PS50808"/>
    </source>
</evidence>
<evidence type="ECO:0000256" key="3">
    <source>
        <dbReference type="ARBA" id="ARBA00022833"/>
    </source>
</evidence>
<evidence type="ECO:0000256" key="4">
    <source>
        <dbReference type="PROSITE-ProRule" id="PRU00027"/>
    </source>
</evidence>
<feature type="compositionally biased region" description="Pro residues" evidence="5">
    <location>
        <begin position="53"/>
        <end position="67"/>
    </location>
</feature>
<dbReference type="InterPro" id="IPR036236">
    <property type="entry name" value="Znf_C2H2_sf"/>
</dbReference>
<dbReference type="PROSITE" id="PS50808">
    <property type="entry name" value="ZF_BED"/>
    <property type="match status" value="1"/>
</dbReference>
<keyword evidence="2 4" id="KW-0863">Zinc-finger</keyword>
<evidence type="ECO:0000256" key="2">
    <source>
        <dbReference type="ARBA" id="ARBA00022771"/>
    </source>
</evidence>
<dbReference type="PANTHER" id="PTHR34396:SF25">
    <property type="entry name" value="BOUNDARY ELEMENT ASSOCIATED FACTOR"/>
    <property type="match status" value="1"/>
</dbReference>
<dbReference type="InterPro" id="IPR053031">
    <property type="entry name" value="Cuticle_assoc_protein"/>
</dbReference>
<feature type="region of interest" description="Disordered" evidence="5">
    <location>
        <begin position="31"/>
        <end position="107"/>
    </location>
</feature>
<proteinExistence type="predicted"/>
<keyword evidence="3" id="KW-0862">Zinc</keyword>
<feature type="compositionally biased region" description="Low complexity" evidence="5">
    <location>
        <begin position="40"/>
        <end position="52"/>
    </location>
</feature>
<protein>
    <recommendedName>
        <fullName evidence="6">BED-type domain-containing protein</fullName>
    </recommendedName>
</protein>
<feature type="domain" description="BED-type" evidence="6">
    <location>
        <begin position="107"/>
        <end position="162"/>
    </location>
</feature>
<reference evidence="8" key="2">
    <citation type="submission" date="2025-08" db="UniProtKB">
        <authorList>
            <consortium name="RefSeq"/>
        </authorList>
    </citation>
    <scope>IDENTIFICATION</scope>
    <source>
        <tissue evidence="8">Leaf</tissue>
    </source>
</reference>
<organism evidence="7 8">
    <name type="scientific">Spinacia oleracea</name>
    <name type="common">Spinach</name>
    <dbReference type="NCBI Taxonomy" id="3562"/>
    <lineage>
        <taxon>Eukaryota</taxon>
        <taxon>Viridiplantae</taxon>
        <taxon>Streptophyta</taxon>
        <taxon>Embryophyta</taxon>
        <taxon>Tracheophyta</taxon>
        <taxon>Spermatophyta</taxon>
        <taxon>Magnoliopsida</taxon>
        <taxon>eudicotyledons</taxon>
        <taxon>Gunneridae</taxon>
        <taxon>Pentapetalae</taxon>
        <taxon>Caryophyllales</taxon>
        <taxon>Chenopodiaceae</taxon>
        <taxon>Chenopodioideae</taxon>
        <taxon>Anserineae</taxon>
        <taxon>Spinacia</taxon>
    </lineage>
</organism>
<dbReference type="PANTHER" id="PTHR34396">
    <property type="entry name" value="OS03G0264950 PROTEIN-RELATED"/>
    <property type="match status" value="1"/>
</dbReference>
<dbReference type="Pfam" id="PF02892">
    <property type="entry name" value="zf-BED"/>
    <property type="match status" value="1"/>
</dbReference>
<keyword evidence="1" id="KW-0479">Metal-binding</keyword>
<dbReference type="Proteomes" id="UP000813463">
    <property type="component" value="Chromosome 4"/>
</dbReference>
<dbReference type="RefSeq" id="XP_056698166.1">
    <property type="nucleotide sequence ID" value="XM_056842188.1"/>
</dbReference>
<sequence>MAVSLGIDMAKEMGITKLEIQMDNEACYTMMDGNDSGYESSLPRSTPSTVSPSPVPNSMPPPPPRPPLYHSQSNSSRQQSSSRLGEANEPEVQPEPSELTSSRKGRKLTSPVWNHFERITVNDQFKAKCIHCNKLMSANTTNGTSNLNDHLTKRCTKKNQKVDIR</sequence>
<dbReference type="InterPro" id="IPR003656">
    <property type="entry name" value="Znf_BED"/>
</dbReference>
<dbReference type="SUPFAM" id="SSF57667">
    <property type="entry name" value="beta-beta-alpha zinc fingers"/>
    <property type="match status" value="1"/>
</dbReference>